<dbReference type="InterPro" id="IPR013087">
    <property type="entry name" value="Znf_C2H2_type"/>
</dbReference>
<dbReference type="PROSITE" id="PS50157">
    <property type="entry name" value="ZINC_FINGER_C2H2_2"/>
    <property type="match status" value="1"/>
</dbReference>
<dbReference type="SUPFAM" id="SSF57667">
    <property type="entry name" value="beta-beta-alpha zinc fingers"/>
    <property type="match status" value="1"/>
</dbReference>
<comment type="subcellular location">
    <subcellularLocation>
        <location evidence="1">Nucleus</location>
    </subcellularLocation>
</comment>
<evidence type="ECO:0000256" key="2">
    <source>
        <dbReference type="ARBA" id="ARBA00022723"/>
    </source>
</evidence>
<dbReference type="PANTHER" id="PTHR47287:SF9">
    <property type="entry name" value="ZINC FINGER PROTEIN 4-LIKE"/>
    <property type="match status" value="1"/>
</dbReference>
<protein>
    <recommendedName>
        <fullName evidence="8">C2H2-type domain-containing protein</fullName>
    </recommendedName>
</protein>
<keyword evidence="4" id="KW-0862">Zinc</keyword>
<dbReference type="Gene3D" id="3.30.160.60">
    <property type="entry name" value="Classic Zinc Finger"/>
    <property type="match status" value="1"/>
</dbReference>
<dbReference type="PROSITE" id="PS00028">
    <property type="entry name" value="ZINC_FINGER_C2H2_1"/>
    <property type="match status" value="1"/>
</dbReference>
<reference evidence="9 10" key="1">
    <citation type="submission" date="2021-02" db="EMBL/GenBank/DDBJ databases">
        <title>Plant Genome Project.</title>
        <authorList>
            <person name="Zhang R.-G."/>
        </authorList>
    </citation>
    <scope>NUCLEOTIDE SEQUENCE [LARGE SCALE GENOMIC DNA]</scope>
    <source>
        <tissue evidence="9">Leaves</tissue>
    </source>
</reference>
<comment type="caution">
    <text evidence="9">The sequence shown here is derived from an EMBL/GenBank/DDBJ whole genome shotgun (WGS) entry which is preliminary data.</text>
</comment>
<feature type="domain" description="C2H2-type" evidence="8">
    <location>
        <begin position="136"/>
        <end position="163"/>
    </location>
</feature>
<dbReference type="InterPro" id="IPR044246">
    <property type="entry name" value="ZFP3-like"/>
</dbReference>
<name>A0ABQ8H527_9ROSI</name>
<dbReference type="PANTHER" id="PTHR47287">
    <property type="entry name" value="C2H2 AND C2HC ZINC FINGERS SUPERFAMILY PROTEIN"/>
    <property type="match status" value="1"/>
</dbReference>
<accession>A0ABQ8H527</accession>
<evidence type="ECO:0000256" key="7">
    <source>
        <dbReference type="SAM" id="MobiDB-lite"/>
    </source>
</evidence>
<dbReference type="Proteomes" id="UP000827721">
    <property type="component" value="Unassembled WGS sequence"/>
</dbReference>
<keyword evidence="2" id="KW-0479">Metal-binding</keyword>
<evidence type="ECO:0000256" key="1">
    <source>
        <dbReference type="ARBA" id="ARBA00004123"/>
    </source>
</evidence>
<keyword evidence="10" id="KW-1185">Reference proteome</keyword>
<keyword evidence="5" id="KW-0539">Nucleus</keyword>
<sequence length="327" mass="35693">MGFISILEKISYSQSSLKRTTPPSLKICQSQETQILIYAMEPTSSDHASTILAASPEGTTPCMEGGANKKMKLKEVVKASDSQPLELGSNPLLDLKLSSICGSKIEFNLLNQINQNPNELLSNEALHEKQSEKEAFSCNFCKRKFSTSQALGGHQNAHKQERVLAKRRQGIDLGGFAHPNLSYYPNNNSSFSEHPFYASSSLTRSPLGVRMGSMINKPSYPWHSPGYRFGLGFGGVGVGGGGVSGNGGWFRQGMVSPQPSRHNSFQYLNRGFGISTFSSRIEENNSPGYVNIQTSKPRSSGDYLQFSNSSNFDNEQDASGLDLSLKL</sequence>
<gene>
    <name evidence="9" type="ORF">JRO89_XS14G0126500</name>
</gene>
<evidence type="ECO:0000313" key="10">
    <source>
        <dbReference type="Proteomes" id="UP000827721"/>
    </source>
</evidence>
<evidence type="ECO:0000256" key="4">
    <source>
        <dbReference type="ARBA" id="ARBA00022833"/>
    </source>
</evidence>
<evidence type="ECO:0000259" key="8">
    <source>
        <dbReference type="PROSITE" id="PS50157"/>
    </source>
</evidence>
<organism evidence="9 10">
    <name type="scientific">Xanthoceras sorbifolium</name>
    <dbReference type="NCBI Taxonomy" id="99658"/>
    <lineage>
        <taxon>Eukaryota</taxon>
        <taxon>Viridiplantae</taxon>
        <taxon>Streptophyta</taxon>
        <taxon>Embryophyta</taxon>
        <taxon>Tracheophyta</taxon>
        <taxon>Spermatophyta</taxon>
        <taxon>Magnoliopsida</taxon>
        <taxon>eudicotyledons</taxon>
        <taxon>Gunneridae</taxon>
        <taxon>Pentapetalae</taxon>
        <taxon>rosids</taxon>
        <taxon>malvids</taxon>
        <taxon>Sapindales</taxon>
        <taxon>Sapindaceae</taxon>
        <taxon>Xanthoceroideae</taxon>
        <taxon>Xanthoceras</taxon>
    </lineage>
</organism>
<dbReference type="InterPro" id="IPR036236">
    <property type="entry name" value="Znf_C2H2_sf"/>
</dbReference>
<evidence type="ECO:0000313" key="9">
    <source>
        <dbReference type="EMBL" id="KAH7548431.1"/>
    </source>
</evidence>
<dbReference type="EMBL" id="JAFEMO010000014">
    <property type="protein sequence ID" value="KAH7548431.1"/>
    <property type="molecule type" value="Genomic_DNA"/>
</dbReference>
<proteinExistence type="predicted"/>
<evidence type="ECO:0000256" key="6">
    <source>
        <dbReference type="PROSITE-ProRule" id="PRU00042"/>
    </source>
</evidence>
<keyword evidence="3 6" id="KW-0863">Zinc-finger</keyword>
<evidence type="ECO:0000256" key="3">
    <source>
        <dbReference type="ARBA" id="ARBA00022771"/>
    </source>
</evidence>
<evidence type="ECO:0000256" key="5">
    <source>
        <dbReference type="ARBA" id="ARBA00023242"/>
    </source>
</evidence>
<feature type="region of interest" description="Disordered" evidence="7">
    <location>
        <begin position="308"/>
        <end position="327"/>
    </location>
</feature>